<proteinExistence type="predicted"/>
<accession>A0A517QN31</accession>
<dbReference type="InterPro" id="IPR006076">
    <property type="entry name" value="FAD-dep_OxRdtase"/>
</dbReference>
<dbReference type="PANTHER" id="PTHR10961:SF7">
    <property type="entry name" value="FAD DEPENDENT OXIDOREDUCTASE DOMAIN-CONTAINING PROTEIN"/>
    <property type="match status" value="1"/>
</dbReference>
<dbReference type="RefSeq" id="WP_145198672.1">
    <property type="nucleotide sequence ID" value="NZ_CP036267.1"/>
</dbReference>
<feature type="domain" description="FAD dependent oxidoreductase" evidence="5">
    <location>
        <begin position="5"/>
        <end position="358"/>
    </location>
</feature>
<dbReference type="NCBIfam" id="NF008425">
    <property type="entry name" value="PRK11259.1"/>
    <property type="match status" value="1"/>
</dbReference>
<keyword evidence="3" id="KW-0274">FAD</keyword>
<dbReference type="GO" id="GO:0008115">
    <property type="term" value="F:sarcosine oxidase activity"/>
    <property type="evidence" value="ECO:0007669"/>
    <property type="project" value="UniProtKB-EC"/>
</dbReference>
<dbReference type="EC" id="1.5.3.1" evidence="6"/>
<dbReference type="SUPFAM" id="SSF54373">
    <property type="entry name" value="FAD-linked reductases, C-terminal domain"/>
    <property type="match status" value="1"/>
</dbReference>
<reference evidence="6 7" key="1">
    <citation type="submission" date="2019-02" db="EMBL/GenBank/DDBJ databases">
        <title>Deep-cultivation of Planctomycetes and their phenomic and genomic characterization uncovers novel biology.</title>
        <authorList>
            <person name="Wiegand S."/>
            <person name="Jogler M."/>
            <person name="Boedeker C."/>
            <person name="Pinto D."/>
            <person name="Vollmers J."/>
            <person name="Rivas-Marin E."/>
            <person name="Kohn T."/>
            <person name="Peeters S.H."/>
            <person name="Heuer A."/>
            <person name="Rast P."/>
            <person name="Oberbeckmann S."/>
            <person name="Bunk B."/>
            <person name="Jeske O."/>
            <person name="Meyerdierks A."/>
            <person name="Storesund J.E."/>
            <person name="Kallscheuer N."/>
            <person name="Luecker S."/>
            <person name="Lage O.M."/>
            <person name="Pohl T."/>
            <person name="Merkel B.J."/>
            <person name="Hornburger P."/>
            <person name="Mueller R.-W."/>
            <person name="Bruemmer F."/>
            <person name="Labrenz M."/>
            <person name="Spormann A.M."/>
            <person name="Op den Camp H."/>
            <person name="Overmann J."/>
            <person name="Amann R."/>
            <person name="Jetten M.S.M."/>
            <person name="Mascher T."/>
            <person name="Medema M.H."/>
            <person name="Devos D.P."/>
            <person name="Kaster A.-K."/>
            <person name="Ovreas L."/>
            <person name="Rohde M."/>
            <person name="Galperin M.Y."/>
            <person name="Jogler C."/>
        </authorList>
    </citation>
    <scope>NUCLEOTIDE SEQUENCE [LARGE SCALE GENOMIC DNA]</scope>
    <source>
        <strain evidence="6 7">Mal48</strain>
    </source>
</reference>
<dbReference type="Gene3D" id="3.30.9.10">
    <property type="entry name" value="D-Amino Acid Oxidase, subunit A, domain 2"/>
    <property type="match status" value="1"/>
</dbReference>
<dbReference type="PANTHER" id="PTHR10961">
    <property type="entry name" value="PEROXISOMAL SARCOSINE OXIDASE"/>
    <property type="match status" value="1"/>
</dbReference>
<evidence type="ECO:0000259" key="5">
    <source>
        <dbReference type="Pfam" id="PF01266"/>
    </source>
</evidence>
<comment type="cofactor">
    <cofactor evidence="1">
        <name>FAD</name>
        <dbReference type="ChEBI" id="CHEBI:57692"/>
    </cofactor>
</comment>
<dbReference type="Pfam" id="PF01266">
    <property type="entry name" value="DAO"/>
    <property type="match status" value="1"/>
</dbReference>
<evidence type="ECO:0000313" key="6">
    <source>
        <dbReference type="EMBL" id="QDT32994.1"/>
    </source>
</evidence>
<dbReference type="InterPro" id="IPR045170">
    <property type="entry name" value="MTOX"/>
</dbReference>
<dbReference type="AlphaFoldDB" id="A0A517QN31"/>
<evidence type="ECO:0000256" key="4">
    <source>
        <dbReference type="ARBA" id="ARBA00023002"/>
    </source>
</evidence>
<evidence type="ECO:0000256" key="2">
    <source>
        <dbReference type="ARBA" id="ARBA00022630"/>
    </source>
</evidence>
<keyword evidence="4 6" id="KW-0560">Oxidoreductase</keyword>
<dbReference type="InterPro" id="IPR036188">
    <property type="entry name" value="FAD/NAD-bd_sf"/>
</dbReference>
<dbReference type="OrthoDB" id="9794226at2"/>
<keyword evidence="7" id="KW-1185">Reference proteome</keyword>
<evidence type="ECO:0000256" key="3">
    <source>
        <dbReference type="ARBA" id="ARBA00022827"/>
    </source>
</evidence>
<evidence type="ECO:0000256" key="1">
    <source>
        <dbReference type="ARBA" id="ARBA00001974"/>
    </source>
</evidence>
<name>A0A517QN31_9PLAN</name>
<dbReference type="GO" id="GO:0050660">
    <property type="term" value="F:flavin adenine dinucleotide binding"/>
    <property type="evidence" value="ECO:0007669"/>
    <property type="project" value="InterPro"/>
</dbReference>
<organism evidence="6 7">
    <name type="scientific">Thalassoglobus polymorphus</name>
    <dbReference type="NCBI Taxonomy" id="2527994"/>
    <lineage>
        <taxon>Bacteria</taxon>
        <taxon>Pseudomonadati</taxon>
        <taxon>Planctomycetota</taxon>
        <taxon>Planctomycetia</taxon>
        <taxon>Planctomycetales</taxon>
        <taxon>Planctomycetaceae</taxon>
        <taxon>Thalassoglobus</taxon>
    </lineage>
</organism>
<sequence>MSRYDLIVIGAGGFGTSAAYYAAKRGKKVLVLEQFERGHRRGSSHGESSIIRKAYFEHPDSIPLLQQGYKLWVKLEEISQRELISPCGLMLAGSPESNAIAGTRSASQTHGLDLEDISETDLEDRFPGFNIPDGYDVVYEVDGGVLHVEDCVDVLTSLAEKRGVEFQWNEAVTHWESDGDQVKVWTKETTFEADALIITAGAWSPKLLANIENFPRLDVLRKLMFWFPVTSDAYDFSMGSSGFLFDMPYGEFYGFPCLDGQVIKVCQHSDGDPVTDPNELDTQLYAEDLEPVAKFLQEVMPDVEVTPESHSAYMYTISPDQQFIVDQHPSYQNVAFGAGFSGHGFEFASILGKVLSDLAIDYETELPIDFLRLQRFS</sequence>
<dbReference type="KEGG" id="tpol:Mal48_22450"/>
<evidence type="ECO:0000313" key="7">
    <source>
        <dbReference type="Proteomes" id="UP000315724"/>
    </source>
</evidence>
<dbReference type="Gene3D" id="3.50.50.60">
    <property type="entry name" value="FAD/NAD(P)-binding domain"/>
    <property type="match status" value="1"/>
</dbReference>
<gene>
    <name evidence="6" type="primary">soxA</name>
    <name evidence="6" type="ORF">Mal48_22450</name>
</gene>
<dbReference type="Proteomes" id="UP000315724">
    <property type="component" value="Chromosome"/>
</dbReference>
<dbReference type="SUPFAM" id="SSF51905">
    <property type="entry name" value="FAD/NAD(P)-binding domain"/>
    <property type="match status" value="1"/>
</dbReference>
<protein>
    <submittedName>
        <fullName evidence="6">Monomeric sarcosine oxidase</fullName>
        <ecNumber evidence="6">1.5.3.1</ecNumber>
    </submittedName>
</protein>
<dbReference type="EMBL" id="CP036267">
    <property type="protein sequence ID" value="QDT32994.1"/>
    <property type="molecule type" value="Genomic_DNA"/>
</dbReference>
<keyword evidence="2" id="KW-0285">Flavoprotein</keyword>